<evidence type="ECO:0000313" key="4">
    <source>
        <dbReference type="EMBL" id="GKZ25844.1"/>
    </source>
</evidence>
<dbReference type="SUPFAM" id="SSF47336">
    <property type="entry name" value="ACP-like"/>
    <property type="match status" value="1"/>
</dbReference>
<dbReference type="PANTHER" id="PTHR24096">
    <property type="entry name" value="LONG-CHAIN-FATTY-ACID--COA LIGASE"/>
    <property type="match status" value="1"/>
</dbReference>
<dbReference type="InterPro" id="IPR000873">
    <property type="entry name" value="AMP-dep_synth/lig_dom"/>
</dbReference>
<dbReference type="SUPFAM" id="SSF56801">
    <property type="entry name" value="Acetyl-CoA synthetase-like"/>
    <property type="match status" value="1"/>
</dbReference>
<dbReference type="PANTHER" id="PTHR24096:SF267">
    <property type="entry name" value="MALONATE--COA LIGASE ACSF3, MITOCHONDRIAL"/>
    <property type="match status" value="1"/>
</dbReference>
<name>A0A9W5YY01_9EURO</name>
<dbReference type="AlphaFoldDB" id="A0A9W5YY01"/>
<dbReference type="Gene3D" id="3.40.50.1820">
    <property type="entry name" value="alpha/beta hydrolase"/>
    <property type="match status" value="1"/>
</dbReference>
<dbReference type="Pfam" id="PF00550">
    <property type="entry name" value="PP-binding"/>
    <property type="match status" value="1"/>
</dbReference>
<dbReference type="SMART" id="SM00823">
    <property type="entry name" value="PKS_PP"/>
    <property type="match status" value="1"/>
</dbReference>
<proteinExistence type="predicted"/>
<dbReference type="SUPFAM" id="SSF53474">
    <property type="entry name" value="alpha/beta-Hydrolases"/>
    <property type="match status" value="1"/>
</dbReference>
<keyword evidence="2" id="KW-0597">Phosphoprotein</keyword>
<dbReference type="InterPro" id="IPR020806">
    <property type="entry name" value="PKS_PP-bd"/>
</dbReference>
<dbReference type="Gene3D" id="3.30.300.30">
    <property type="match status" value="1"/>
</dbReference>
<dbReference type="InterPro" id="IPR009081">
    <property type="entry name" value="PP-bd_ACP"/>
</dbReference>
<dbReference type="Gene3D" id="1.10.1200.10">
    <property type="entry name" value="ACP-like"/>
    <property type="match status" value="1"/>
</dbReference>
<feature type="domain" description="Carrier" evidence="3">
    <location>
        <begin position="570"/>
        <end position="649"/>
    </location>
</feature>
<protein>
    <submittedName>
        <fullName evidence="4">NRPS-like protein biosynthetic cluster</fullName>
    </submittedName>
</protein>
<dbReference type="Pfam" id="PF00975">
    <property type="entry name" value="Thioesterase"/>
    <property type="match status" value="1"/>
</dbReference>
<dbReference type="InterPro" id="IPR001031">
    <property type="entry name" value="Thioesterase"/>
</dbReference>
<dbReference type="GO" id="GO:0006633">
    <property type="term" value="P:fatty acid biosynthetic process"/>
    <property type="evidence" value="ECO:0007669"/>
    <property type="project" value="TreeGrafter"/>
</dbReference>
<keyword evidence="1" id="KW-0596">Phosphopantetheine</keyword>
<evidence type="ECO:0000259" key="3">
    <source>
        <dbReference type="PROSITE" id="PS50075"/>
    </source>
</evidence>
<reference evidence="4" key="1">
    <citation type="submission" date="2022-07" db="EMBL/GenBank/DDBJ databases">
        <title>Taxonomy of Aspergillus series Nigri: significant species reduction supported by multi-species coalescent approaches.</title>
        <authorList>
            <person name="Bian C."/>
            <person name="Kusuya Y."/>
            <person name="Sklenar F."/>
            <person name="D'hooge E."/>
            <person name="Yaguchi T."/>
            <person name="Takahashi H."/>
            <person name="Hubka V."/>
        </authorList>
    </citation>
    <scope>NUCLEOTIDE SEQUENCE</scope>
    <source>
        <strain evidence="4">CBS 733.88</strain>
    </source>
</reference>
<evidence type="ECO:0000313" key="5">
    <source>
        <dbReference type="Proteomes" id="UP001143548"/>
    </source>
</evidence>
<dbReference type="PROSITE" id="PS50075">
    <property type="entry name" value="CARRIER"/>
    <property type="match status" value="1"/>
</dbReference>
<dbReference type="EMBL" id="BROQ01000124">
    <property type="protein sequence ID" value="GKZ25844.1"/>
    <property type="molecule type" value="Genomic_DNA"/>
</dbReference>
<dbReference type="InterPro" id="IPR045851">
    <property type="entry name" value="AMP-bd_C_sf"/>
</dbReference>
<dbReference type="InterPro" id="IPR042099">
    <property type="entry name" value="ANL_N_sf"/>
</dbReference>
<gene>
    <name evidence="4" type="ORF">AbraCBS73388_001655</name>
</gene>
<sequence length="933" mass="102668">MSFANLTVFLESVAGQGNGQQIICYPLHNTEQPQSFSGHELLEAAQKASWALRSRQEEFYPGRVVLVHFDTHWDNIVWFWAVVLTGCIPAMSTTLSNDPAARVSHLEHLATTLKQPGCLTTAAKLFEFGGQDRITPLAVESLDVEKAPAAELRNVYRDAAPSDIAILMLTSGSTSHCKAVVLTHRQVFTALATKYKVVPLPEKTSFLNWVRCDHVAALVEIHLQALFARKDQVHVQASDLLSNPLAFLDIIHRHRVSRTFAPNFFLARIRSALEGHGDACAAAHQWDLSCLTYLASGGEANVTKTGAAVAKLFARYGAPATVIAPGFGMTETCGGAIYNLDFPRYDTERGLEFASAGKCISGLHMRITTNTDHAIAPAGTVGNLELSGEILFEGYFNNPQANEQSFTRDGWFKTGDLASIDDQGNLHLMGRAKESMIVNGVKYSPHEVESTLDEPGKIPGLVPSFTCCFSSLPPGGDTESICIVYLPTYDPNTDAVARATAADAITKTVMLLTGTRPHVLPLDQSQLQKSALGKLSRSKIKAAFENGDYSTYQRINSDILQAHRAKTRVNPANELESRLLRLFIVSLGLPEEEMDVQSSLFDMGITSVELIKLKKHIEEELGVAQEIPIITLMTNPTVRALASALEEQQRPRSGQEYNPVVTLQSQGEKTPLWLVHPGVGEVLVFLNLAKFLVDRKVYALRARGFNDGEQPFETIEEVVRTYHAAIKRRQPQGPYALAGYSYGTMLAFEIGKVLEKNGDEVRFLGSFNLPPHIKSRMRQLDYTQCLLHLSYFLDLMTEERTRELSAELQGATKEVTLAKVMAEADPNRLVELALSPEGLTKWASLAFALQRMAVDYEPTGSIASIDVFYCHPLAVAASSKAQWLSDHLSKWADFARSAPRFHDVGGAHYTMIGPEHVFGFQKTLQSALDARGI</sequence>
<dbReference type="InterPro" id="IPR029058">
    <property type="entry name" value="AB_hydrolase_fold"/>
</dbReference>
<organism evidence="4 5">
    <name type="scientific">Aspergillus brasiliensis</name>
    <dbReference type="NCBI Taxonomy" id="319629"/>
    <lineage>
        <taxon>Eukaryota</taxon>
        <taxon>Fungi</taxon>
        <taxon>Dikarya</taxon>
        <taxon>Ascomycota</taxon>
        <taxon>Pezizomycotina</taxon>
        <taxon>Eurotiomycetes</taxon>
        <taxon>Eurotiomycetidae</taxon>
        <taxon>Eurotiales</taxon>
        <taxon>Aspergillaceae</taxon>
        <taxon>Aspergillus</taxon>
        <taxon>Aspergillus subgen. Circumdati</taxon>
    </lineage>
</organism>
<comment type="caution">
    <text evidence="4">The sequence shown here is derived from an EMBL/GenBank/DDBJ whole genome shotgun (WGS) entry which is preliminary data.</text>
</comment>
<dbReference type="GO" id="GO:0031177">
    <property type="term" value="F:phosphopantetheine binding"/>
    <property type="evidence" value="ECO:0007669"/>
    <property type="project" value="InterPro"/>
</dbReference>
<accession>A0A9W5YY01</accession>
<evidence type="ECO:0000256" key="2">
    <source>
        <dbReference type="ARBA" id="ARBA00022553"/>
    </source>
</evidence>
<dbReference type="Gene3D" id="3.40.50.12780">
    <property type="entry name" value="N-terminal domain of ligase-like"/>
    <property type="match status" value="1"/>
</dbReference>
<dbReference type="Pfam" id="PF00501">
    <property type="entry name" value="AMP-binding"/>
    <property type="match status" value="1"/>
</dbReference>
<dbReference type="Proteomes" id="UP001143548">
    <property type="component" value="Unassembled WGS sequence"/>
</dbReference>
<evidence type="ECO:0000256" key="1">
    <source>
        <dbReference type="ARBA" id="ARBA00022450"/>
    </source>
</evidence>
<dbReference type="InterPro" id="IPR036736">
    <property type="entry name" value="ACP-like_sf"/>
</dbReference>
<dbReference type="GO" id="GO:0031957">
    <property type="term" value="F:very long-chain fatty acid-CoA ligase activity"/>
    <property type="evidence" value="ECO:0007669"/>
    <property type="project" value="TreeGrafter"/>
</dbReference>